<dbReference type="EMBL" id="JFBM01000009">
    <property type="protein sequence ID" value="KFU80921.1"/>
    <property type="molecule type" value="Genomic_DNA"/>
</dbReference>
<evidence type="ECO:0000256" key="4">
    <source>
        <dbReference type="ARBA" id="ARBA00023098"/>
    </source>
</evidence>
<dbReference type="SUPFAM" id="SSF51230">
    <property type="entry name" value="Single hybrid motif"/>
    <property type="match status" value="1"/>
</dbReference>
<dbReference type="GO" id="GO:0003989">
    <property type="term" value="F:acetyl-CoA carboxylase activity"/>
    <property type="evidence" value="ECO:0007669"/>
    <property type="project" value="InterPro"/>
</dbReference>
<evidence type="ECO:0000313" key="9">
    <source>
        <dbReference type="EMBL" id="KFU80921.1"/>
    </source>
</evidence>
<dbReference type="UniPathway" id="UPA00094"/>
<dbReference type="AlphaFoldDB" id="A0A2P2FW02"/>
<evidence type="ECO:0000313" key="10">
    <source>
        <dbReference type="Proteomes" id="UP000256220"/>
    </source>
</evidence>
<gene>
    <name evidence="9" type="ORF">BB31_13310</name>
</gene>
<comment type="caution">
    <text evidence="9">The sequence shown here is derived from an EMBL/GenBank/DDBJ whole genome shotgun (WGS) entry which is preliminary data.</text>
</comment>
<dbReference type="InterPro" id="IPR000089">
    <property type="entry name" value="Biotin_lipoyl"/>
</dbReference>
<comment type="function">
    <text evidence="7">This protein is a component of the acetyl coenzyme A carboxylase complex; first, biotin carboxylase catalyzes the carboxylation of the carrier protein and then the transcarboxylase transfers the carboxyl group to form malonyl-CoA.</text>
</comment>
<protein>
    <recommendedName>
        <fullName evidence="7">Biotin carboxyl carrier protein of acetyl-CoA carboxylase</fullName>
    </recommendedName>
</protein>
<keyword evidence="2 7" id="KW-0444">Lipid biosynthesis</keyword>
<evidence type="ECO:0000256" key="6">
    <source>
        <dbReference type="ARBA" id="ARBA00023267"/>
    </source>
</evidence>
<evidence type="ECO:0000256" key="1">
    <source>
        <dbReference type="ARBA" id="ARBA00005194"/>
    </source>
</evidence>
<keyword evidence="6 7" id="KW-0092">Biotin</keyword>
<sequence length="182" mass="19312">MERGAMTQSWTEHLAREFGGRTGNGAGLGALDERRESHGELLEQVRETALRLVTATPVPPRSLRLRAGEVSVEMDWPDSSAPVPATAVEPRAVAVTEPAGDTALGEVCSTTVGVFYHAPEPGAPPFVEPGDRIEPGRQIGVIEVMKLMVAVTADEAGTAVELLAANGESVEFGQPLLSFRRD</sequence>
<keyword evidence="4 7" id="KW-0443">Lipid metabolism</keyword>
<accession>A0A2P2FW02</accession>
<keyword evidence="5 7" id="KW-0275">Fatty acid biosynthesis</keyword>
<reference evidence="9 10" key="1">
    <citation type="journal article" date="2014" name="Genome Announc.">
        <title>Draft Genome Sequence of Amycolatopsis lurida NRRL 2430, Producer of the Glycopeptide Family Antibiotic Ristocetin.</title>
        <authorList>
            <person name="Kwun M.J."/>
            <person name="Hong H.J."/>
        </authorList>
    </citation>
    <scope>NUCLEOTIDE SEQUENCE [LARGE SCALE GENOMIC DNA]</scope>
    <source>
        <strain evidence="9 10">NRRL 2430</strain>
    </source>
</reference>
<dbReference type="PROSITE" id="PS50968">
    <property type="entry name" value="BIOTINYL_LIPOYL"/>
    <property type="match status" value="1"/>
</dbReference>
<evidence type="ECO:0000256" key="7">
    <source>
        <dbReference type="RuleBase" id="RU364072"/>
    </source>
</evidence>
<dbReference type="PRINTS" id="PR01071">
    <property type="entry name" value="ACOABIOTINCC"/>
</dbReference>
<dbReference type="Proteomes" id="UP000256220">
    <property type="component" value="Unassembled WGS sequence"/>
</dbReference>
<dbReference type="GO" id="GO:0009317">
    <property type="term" value="C:acetyl-CoA carboxylase complex"/>
    <property type="evidence" value="ECO:0007669"/>
    <property type="project" value="InterPro"/>
</dbReference>
<dbReference type="Gene3D" id="2.40.50.100">
    <property type="match status" value="1"/>
</dbReference>
<evidence type="ECO:0000256" key="3">
    <source>
        <dbReference type="ARBA" id="ARBA00022832"/>
    </source>
</evidence>
<dbReference type="GO" id="GO:0006633">
    <property type="term" value="P:fatty acid biosynthetic process"/>
    <property type="evidence" value="ECO:0007669"/>
    <property type="project" value="UniProtKB-UniPathway"/>
</dbReference>
<evidence type="ECO:0000256" key="2">
    <source>
        <dbReference type="ARBA" id="ARBA00022516"/>
    </source>
</evidence>
<dbReference type="PROSITE" id="PS00188">
    <property type="entry name" value="BIOTIN"/>
    <property type="match status" value="1"/>
</dbReference>
<feature type="domain" description="Lipoyl-binding" evidence="8">
    <location>
        <begin position="104"/>
        <end position="180"/>
    </location>
</feature>
<dbReference type="InterPro" id="IPR001882">
    <property type="entry name" value="Biotin_BS"/>
</dbReference>
<proteinExistence type="predicted"/>
<dbReference type="Pfam" id="PF00364">
    <property type="entry name" value="Biotin_lipoyl"/>
    <property type="match status" value="1"/>
</dbReference>
<dbReference type="CDD" id="cd06850">
    <property type="entry name" value="biotinyl_domain"/>
    <property type="match status" value="1"/>
</dbReference>
<keyword evidence="3 7" id="KW-0276">Fatty acid metabolism</keyword>
<keyword evidence="10" id="KW-1185">Reference proteome</keyword>
<organism evidence="9 10">
    <name type="scientific">Amycolatopsis lurida NRRL 2430</name>
    <dbReference type="NCBI Taxonomy" id="1460371"/>
    <lineage>
        <taxon>Bacteria</taxon>
        <taxon>Bacillati</taxon>
        <taxon>Actinomycetota</taxon>
        <taxon>Actinomycetes</taxon>
        <taxon>Pseudonocardiales</taxon>
        <taxon>Pseudonocardiaceae</taxon>
        <taxon>Amycolatopsis</taxon>
    </lineage>
</organism>
<evidence type="ECO:0000259" key="8">
    <source>
        <dbReference type="PROSITE" id="PS50968"/>
    </source>
</evidence>
<name>A0A2P2FW02_AMYLU</name>
<dbReference type="InterPro" id="IPR011053">
    <property type="entry name" value="Single_hybrid_motif"/>
</dbReference>
<evidence type="ECO:0000256" key="5">
    <source>
        <dbReference type="ARBA" id="ARBA00023160"/>
    </source>
</evidence>
<comment type="pathway">
    <text evidence="1 7">Lipid metabolism; fatty acid biosynthesis.</text>
</comment>
<dbReference type="InterPro" id="IPR001249">
    <property type="entry name" value="AcCoA_biotinCC"/>
</dbReference>